<dbReference type="CDD" id="cd00180">
    <property type="entry name" value="PKc"/>
    <property type="match status" value="1"/>
</dbReference>
<dbReference type="PROSITE" id="PS50011">
    <property type="entry name" value="PROTEIN_KINASE_DOM"/>
    <property type="match status" value="1"/>
</dbReference>
<dbReference type="Gene3D" id="3.30.1120.120">
    <property type="match status" value="1"/>
</dbReference>
<name>A0A165L683_EXIGL</name>
<evidence type="ECO:0000256" key="3">
    <source>
        <dbReference type="ARBA" id="ARBA00022679"/>
    </source>
</evidence>
<comment type="subcellular location">
    <subcellularLocation>
        <location evidence="1">Cytoplasm</location>
    </subcellularLocation>
</comment>
<dbReference type="GO" id="GO:0005634">
    <property type="term" value="C:nucleus"/>
    <property type="evidence" value="ECO:0007669"/>
    <property type="project" value="TreeGrafter"/>
</dbReference>
<feature type="domain" description="Cryptic POLO box 2 (CPB2)" evidence="9">
    <location>
        <begin position="447"/>
        <end position="601"/>
    </location>
</feature>
<dbReference type="Pfam" id="PF00069">
    <property type="entry name" value="Pkinase"/>
    <property type="match status" value="1"/>
</dbReference>
<evidence type="ECO:0000313" key="11">
    <source>
        <dbReference type="Proteomes" id="UP000077266"/>
    </source>
</evidence>
<dbReference type="Proteomes" id="UP000077266">
    <property type="component" value="Unassembled WGS sequence"/>
</dbReference>
<dbReference type="EMBL" id="KV425930">
    <property type="protein sequence ID" value="KZV97414.1"/>
    <property type="molecule type" value="Genomic_DNA"/>
</dbReference>
<keyword evidence="5 10" id="KW-0418">Kinase</keyword>
<dbReference type="PROSITE" id="PS51985">
    <property type="entry name" value="CPB2"/>
    <property type="match status" value="1"/>
</dbReference>
<keyword evidence="4" id="KW-0547">Nucleotide-binding</keyword>
<dbReference type="PANTHER" id="PTHR24345">
    <property type="entry name" value="SERINE/THREONINE-PROTEIN KINASE PLK"/>
    <property type="match status" value="1"/>
</dbReference>
<dbReference type="GO" id="GO:0005524">
    <property type="term" value="F:ATP binding"/>
    <property type="evidence" value="ECO:0007669"/>
    <property type="project" value="UniProtKB-KW"/>
</dbReference>
<proteinExistence type="predicted"/>
<evidence type="ECO:0000256" key="5">
    <source>
        <dbReference type="ARBA" id="ARBA00022777"/>
    </source>
</evidence>
<evidence type="ECO:0000313" key="10">
    <source>
        <dbReference type="EMBL" id="KZV97414.1"/>
    </source>
</evidence>
<dbReference type="Gene3D" id="3.30.200.20">
    <property type="entry name" value="Phosphorylase Kinase, domain 1"/>
    <property type="match status" value="1"/>
</dbReference>
<dbReference type="PANTHER" id="PTHR24345:SF91">
    <property type="entry name" value="SERINE_THREONINE-PROTEIN KINASE PLK4"/>
    <property type="match status" value="1"/>
</dbReference>
<keyword evidence="3" id="KW-0808">Transferase</keyword>
<evidence type="ECO:0000256" key="6">
    <source>
        <dbReference type="ARBA" id="ARBA00022840"/>
    </source>
</evidence>
<reference evidence="10 11" key="1">
    <citation type="journal article" date="2016" name="Mol. Biol. Evol.">
        <title>Comparative Genomics of Early-Diverging Mushroom-Forming Fungi Provides Insights into the Origins of Lignocellulose Decay Capabilities.</title>
        <authorList>
            <person name="Nagy L.G."/>
            <person name="Riley R."/>
            <person name="Tritt A."/>
            <person name="Adam C."/>
            <person name="Daum C."/>
            <person name="Floudas D."/>
            <person name="Sun H."/>
            <person name="Yadav J.S."/>
            <person name="Pangilinan J."/>
            <person name="Larsson K.H."/>
            <person name="Matsuura K."/>
            <person name="Barry K."/>
            <person name="Labutti K."/>
            <person name="Kuo R."/>
            <person name="Ohm R.A."/>
            <person name="Bhattacharya S.S."/>
            <person name="Shirouzu T."/>
            <person name="Yoshinaga Y."/>
            <person name="Martin F.M."/>
            <person name="Grigoriev I.V."/>
            <person name="Hibbett D.S."/>
        </authorList>
    </citation>
    <scope>NUCLEOTIDE SEQUENCE [LARGE SCALE GENOMIC DNA]</scope>
    <source>
        <strain evidence="10 11">HHB12029</strain>
    </source>
</reference>
<dbReference type="AlphaFoldDB" id="A0A165L683"/>
<dbReference type="InterPro" id="IPR033699">
    <property type="entry name" value="POLO_box_Plk4_1"/>
</dbReference>
<dbReference type="OrthoDB" id="408964at2759"/>
<dbReference type="InterPro" id="IPR033698">
    <property type="entry name" value="POLO_box_Plk4_2"/>
</dbReference>
<feature type="domain" description="Cryptic POLO box 1 (CPB1)" evidence="8">
    <location>
        <begin position="338"/>
        <end position="446"/>
    </location>
</feature>
<dbReference type="SMART" id="SM00220">
    <property type="entry name" value="S_TKc"/>
    <property type="match status" value="1"/>
</dbReference>
<evidence type="ECO:0000259" key="9">
    <source>
        <dbReference type="PROSITE" id="PS51985"/>
    </source>
</evidence>
<keyword evidence="11" id="KW-1185">Reference proteome</keyword>
<evidence type="ECO:0000259" key="8">
    <source>
        <dbReference type="PROSITE" id="PS51984"/>
    </source>
</evidence>
<dbReference type="SUPFAM" id="SSF56112">
    <property type="entry name" value="Protein kinase-like (PK-like)"/>
    <property type="match status" value="1"/>
</dbReference>
<dbReference type="Gene3D" id="1.10.510.10">
    <property type="entry name" value="Transferase(Phosphotransferase) domain 1"/>
    <property type="match status" value="1"/>
</dbReference>
<dbReference type="GO" id="GO:0004674">
    <property type="term" value="F:protein serine/threonine kinase activity"/>
    <property type="evidence" value="ECO:0007669"/>
    <property type="project" value="UniProtKB-KW"/>
</dbReference>
<keyword evidence="6" id="KW-0067">ATP-binding</keyword>
<evidence type="ECO:0000256" key="4">
    <source>
        <dbReference type="ARBA" id="ARBA00022741"/>
    </source>
</evidence>
<accession>A0A165L683</accession>
<evidence type="ECO:0000256" key="2">
    <source>
        <dbReference type="ARBA" id="ARBA00022527"/>
    </source>
</evidence>
<sequence>MSDCLENYELGDLIATGSSSKVYSAVCKRGRIRGRTVAIKMISLESSARALSELDESSALHKRLHHPSIVTLYSTFVTSDKACYCQVLEICPRGPYERKDGDGELALRGLLPSLVEGLLHVERAGIVHGAVQPGNVLAGDSGRVKLSNFTAATMKDASEDWSRDIRDLGRFAAWVLSGRYGEDDDAENESFLGQVLISSECHDLVSRMLRKSVSQIPLTEVLAHPFLVLPSRTDGRARTVGLSPANEEPDTKASKTTIRRMLGDITNRPTVNVAQTIAEKKVVARDQAVASYPPSPPITTGDNTPQSVRRVAVLDEERRVQALTSSKAPSTGRVGHSGNAAGPTAFSVGLLPPQVHKTGQGSLTIQPSRALLVDLREGARRNKKKGDEVLLISPTGNKISVFSAPHLSVPCVLSEPEETYQLEDLPERYWQAYRFAADFIDAIKRRTPQAVFLVAGAQCTLMSNEPLGDVEVKFSAQTDAILGPRRAQQDKSSQRIVISRGKGTVELASHSESEKTSPMSMSMSIKRTCAFRPDRSATLGLGRDDEAALDSHERSRMHLAMKCLRLCEAYEALEFRDEVEEEEASSTSREVGKNVAMGESFTRLSIRVEPRPRWSPAVL</sequence>
<evidence type="ECO:0000256" key="1">
    <source>
        <dbReference type="ARBA" id="ARBA00004496"/>
    </source>
</evidence>
<feature type="domain" description="Protein kinase" evidence="7">
    <location>
        <begin position="8"/>
        <end position="282"/>
    </location>
</feature>
<evidence type="ECO:0000259" key="7">
    <source>
        <dbReference type="PROSITE" id="PS50011"/>
    </source>
</evidence>
<organism evidence="10 11">
    <name type="scientific">Exidia glandulosa HHB12029</name>
    <dbReference type="NCBI Taxonomy" id="1314781"/>
    <lineage>
        <taxon>Eukaryota</taxon>
        <taxon>Fungi</taxon>
        <taxon>Dikarya</taxon>
        <taxon>Basidiomycota</taxon>
        <taxon>Agaricomycotina</taxon>
        <taxon>Agaricomycetes</taxon>
        <taxon>Auriculariales</taxon>
        <taxon>Exidiaceae</taxon>
        <taxon>Exidia</taxon>
    </lineage>
</organism>
<dbReference type="InterPro" id="IPR000719">
    <property type="entry name" value="Prot_kinase_dom"/>
</dbReference>
<gene>
    <name evidence="10" type="ORF">EXIGLDRAFT_730622</name>
</gene>
<dbReference type="PROSITE" id="PS51984">
    <property type="entry name" value="CPB1"/>
    <property type="match status" value="1"/>
</dbReference>
<protein>
    <submittedName>
        <fullName evidence="10">Kinase-like protein</fullName>
    </submittedName>
</protein>
<dbReference type="STRING" id="1314781.A0A165L683"/>
<dbReference type="InterPro" id="IPR046437">
    <property type="entry name" value="Ser_Thr-PK_POLO_box_1_sf"/>
</dbReference>
<keyword evidence="2" id="KW-0723">Serine/threonine-protein kinase</keyword>
<dbReference type="Pfam" id="PF18190">
    <property type="entry name" value="Plk4_PB1"/>
    <property type="match status" value="1"/>
</dbReference>
<dbReference type="InParanoid" id="A0A165L683"/>
<dbReference type="GO" id="GO:0005737">
    <property type="term" value="C:cytoplasm"/>
    <property type="evidence" value="ECO:0007669"/>
    <property type="project" value="UniProtKB-SubCell"/>
</dbReference>
<dbReference type="InterPro" id="IPR011009">
    <property type="entry name" value="Kinase-like_dom_sf"/>
</dbReference>